<reference evidence="1 2" key="1">
    <citation type="submission" date="2019-01" db="EMBL/GenBank/DDBJ databases">
        <title>Lactibacter flavus gen. nov., sp. nov., a novel bacterium of the family Propionibacteriaceae isolated from raw milk and dairy products.</title>
        <authorList>
            <person name="Huptas C."/>
            <person name="Wenning M."/>
            <person name="Breitenwieser F."/>
            <person name="Doll E."/>
            <person name="Von Neubeck M."/>
            <person name="Busse H.-J."/>
            <person name="Scherer S."/>
        </authorList>
    </citation>
    <scope>NUCLEOTIDE SEQUENCE [LARGE SCALE GENOMIC DNA]</scope>
    <source>
        <strain evidence="1 2">KCTC 33808</strain>
    </source>
</reference>
<gene>
    <name evidence="1" type="ORF">ET989_08510</name>
</gene>
<protein>
    <submittedName>
        <fullName evidence="1">ComF family protein</fullName>
    </submittedName>
</protein>
<dbReference type="OrthoDB" id="5244859at2"/>
<evidence type="ECO:0000313" key="1">
    <source>
        <dbReference type="EMBL" id="TBT84692.1"/>
    </source>
</evidence>
<dbReference type="Proteomes" id="UP000292373">
    <property type="component" value="Unassembled WGS sequence"/>
</dbReference>
<proteinExistence type="predicted"/>
<comment type="caution">
    <text evidence="1">The sequence shown here is derived from an EMBL/GenBank/DDBJ whole genome shotgun (WGS) entry which is preliminary data.</text>
</comment>
<organism evidence="1 2">
    <name type="scientific">Propioniciclava sinopodophylli</name>
    <dbReference type="NCBI Taxonomy" id="1837344"/>
    <lineage>
        <taxon>Bacteria</taxon>
        <taxon>Bacillati</taxon>
        <taxon>Actinomycetota</taxon>
        <taxon>Actinomycetes</taxon>
        <taxon>Propionibacteriales</taxon>
        <taxon>Propionibacteriaceae</taxon>
        <taxon>Propioniciclava</taxon>
    </lineage>
</organism>
<dbReference type="AlphaFoldDB" id="A0A4Q9KDQ7"/>
<dbReference type="InterPro" id="IPR029057">
    <property type="entry name" value="PRTase-like"/>
</dbReference>
<keyword evidence="2" id="KW-1185">Reference proteome</keyword>
<dbReference type="RefSeq" id="WP_131168114.1">
    <property type="nucleotide sequence ID" value="NZ_SDMQ01000007.1"/>
</dbReference>
<name>A0A4Q9KDQ7_9ACTN</name>
<dbReference type="PANTHER" id="PTHR47505:SF1">
    <property type="entry name" value="DNA UTILIZATION PROTEIN YHGH"/>
    <property type="match status" value="1"/>
</dbReference>
<dbReference type="SUPFAM" id="SSF53271">
    <property type="entry name" value="PRTase-like"/>
    <property type="match status" value="1"/>
</dbReference>
<dbReference type="PANTHER" id="PTHR47505">
    <property type="entry name" value="DNA UTILIZATION PROTEIN YHGH"/>
    <property type="match status" value="1"/>
</dbReference>
<evidence type="ECO:0000313" key="2">
    <source>
        <dbReference type="Proteomes" id="UP000292373"/>
    </source>
</evidence>
<dbReference type="InterPro" id="IPR051910">
    <property type="entry name" value="ComF/GntX_DNA_util-trans"/>
</dbReference>
<accession>A0A4Q9KDQ7</accession>
<dbReference type="Gene3D" id="3.40.50.2020">
    <property type="match status" value="1"/>
</dbReference>
<sequence length="231" mass="23275">MPGPFVDAAAGLLLGAACPGCRTPGAGLCAACAALLSGVEPFAVADPTCGVPVWAAAPYADVWRRCVVAYKERTGWWLGALLGELLALGVLAAARGTGVPIAGLVLVPMPSQARSVRERGLDTTLTLARVAARTLAGVGVRASVEPRLRHARRVADQASLGEQGRRDNLVGALAARPVGEGRAGVRVVVDDLTTTGSSLAEACRALAAAGTPASACAVVAATPRRSPASRA</sequence>
<dbReference type="EMBL" id="SDMQ01000007">
    <property type="protein sequence ID" value="TBT84692.1"/>
    <property type="molecule type" value="Genomic_DNA"/>
</dbReference>